<dbReference type="EMBL" id="BPQV01000008">
    <property type="protein sequence ID" value="GJE28060.1"/>
    <property type="molecule type" value="Genomic_DNA"/>
</dbReference>
<feature type="chain" id="PRO_5047400808" description="Collagen-like protein" evidence="2">
    <location>
        <begin position="29"/>
        <end position="268"/>
    </location>
</feature>
<proteinExistence type="predicted"/>
<keyword evidence="2" id="KW-0732">Signal</keyword>
<protein>
    <recommendedName>
        <fullName evidence="5">Collagen-like protein</fullName>
    </recommendedName>
</protein>
<evidence type="ECO:0000256" key="2">
    <source>
        <dbReference type="SAM" id="SignalP"/>
    </source>
</evidence>
<feature type="compositionally biased region" description="Low complexity" evidence="1">
    <location>
        <begin position="178"/>
        <end position="202"/>
    </location>
</feature>
<evidence type="ECO:0000256" key="1">
    <source>
        <dbReference type="SAM" id="MobiDB-lite"/>
    </source>
</evidence>
<evidence type="ECO:0000313" key="4">
    <source>
        <dbReference type="Proteomes" id="UP001055156"/>
    </source>
</evidence>
<keyword evidence="4" id="KW-1185">Reference proteome</keyword>
<evidence type="ECO:0000313" key="3">
    <source>
        <dbReference type="EMBL" id="GJE28060.1"/>
    </source>
</evidence>
<feature type="region of interest" description="Disordered" evidence="1">
    <location>
        <begin position="32"/>
        <end position="61"/>
    </location>
</feature>
<dbReference type="RefSeq" id="WP_238311852.1">
    <property type="nucleotide sequence ID" value="NZ_BPQV01000008.1"/>
</dbReference>
<reference evidence="3" key="1">
    <citation type="journal article" date="2021" name="Front. Microbiol.">
        <title>Comprehensive Comparative Genomics and Phenotyping of Methylobacterium Species.</title>
        <authorList>
            <person name="Alessa O."/>
            <person name="Ogura Y."/>
            <person name="Fujitani Y."/>
            <person name="Takami H."/>
            <person name="Hayashi T."/>
            <person name="Sahin N."/>
            <person name="Tani A."/>
        </authorList>
    </citation>
    <scope>NUCLEOTIDE SEQUENCE</scope>
    <source>
        <strain evidence="3">NBRC 15689</strain>
    </source>
</reference>
<sequence length="268" mass="26622">MRARTATRIVAVMVGALSLALPASGASAQTPAAQTSVAEAPQPSPAASAKPARRRPQTPAQPIMVYDARIEAGDLRISGSVRKGGIVVVLDEDISVMADSRGRFLFKLPYRPATCVATLKAEEDEREAVIANCAPEGQAGPKGEPGPTGPQGLPGEKGPQGEAGPAGAPGPAGPPGPAGEAGPKGEPGTKGEPGPAGEKAEAPPAATLLRVLRKESCSQGGCEVTCESGEILASAHCLRSGSPVFGEGGAGARCPGDSAGMVGICTKP</sequence>
<dbReference type="PANTHER" id="PTHR24637:SF421">
    <property type="entry name" value="CUTICLE COLLAGEN DPY-2"/>
    <property type="match status" value="1"/>
</dbReference>
<feature type="compositionally biased region" description="Low complexity" evidence="1">
    <location>
        <begin position="154"/>
        <end position="166"/>
    </location>
</feature>
<dbReference type="PANTHER" id="PTHR24637">
    <property type="entry name" value="COLLAGEN"/>
    <property type="match status" value="1"/>
</dbReference>
<feature type="region of interest" description="Disordered" evidence="1">
    <location>
        <begin position="135"/>
        <end position="202"/>
    </location>
</feature>
<dbReference type="InterPro" id="IPR008160">
    <property type="entry name" value="Collagen"/>
</dbReference>
<accession>A0ABQ4TD69</accession>
<gene>
    <name evidence="3" type="ORF">LKMONMHP_2924</name>
</gene>
<dbReference type="Pfam" id="PF01391">
    <property type="entry name" value="Collagen"/>
    <property type="match status" value="1"/>
</dbReference>
<comment type="caution">
    <text evidence="3">The sequence shown here is derived from an EMBL/GenBank/DDBJ whole genome shotgun (WGS) entry which is preliminary data.</text>
</comment>
<name>A0ABQ4TD69_METOR</name>
<dbReference type="Proteomes" id="UP001055156">
    <property type="component" value="Unassembled WGS sequence"/>
</dbReference>
<feature type="signal peptide" evidence="2">
    <location>
        <begin position="1"/>
        <end position="28"/>
    </location>
</feature>
<organism evidence="3 4">
    <name type="scientific">Methylobacterium organophilum</name>
    <dbReference type="NCBI Taxonomy" id="410"/>
    <lineage>
        <taxon>Bacteria</taxon>
        <taxon>Pseudomonadati</taxon>
        <taxon>Pseudomonadota</taxon>
        <taxon>Alphaproteobacteria</taxon>
        <taxon>Hyphomicrobiales</taxon>
        <taxon>Methylobacteriaceae</taxon>
        <taxon>Methylobacterium</taxon>
    </lineage>
</organism>
<evidence type="ECO:0008006" key="5">
    <source>
        <dbReference type="Google" id="ProtNLM"/>
    </source>
</evidence>
<reference evidence="3" key="2">
    <citation type="submission" date="2021-08" db="EMBL/GenBank/DDBJ databases">
        <authorList>
            <person name="Tani A."/>
            <person name="Ola A."/>
            <person name="Ogura Y."/>
            <person name="Katsura K."/>
            <person name="Hayashi T."/>
        </authorList>
    </citation>
    <scope>NUCLEOTIDE SEQUENCE</scope>
    <source>
        <strain evidence="3">NBRC 15689</strain>
    </source>
</reference>